<dbReference type="PANTHER" id="PTHR13348">
    <property type="entry name" value="RIBONUCLEASE P SUBUNIT P29"/>
    <property type="match status" value="1"/>
</dbReference>
<dbReference type="Proteomes" id="UP001212841">
    <property type="component" value="Unassembled WGS sequence"/>
</dbReference>
<dbReference type="Pfam" id="PF01868">
    <property type="entry name" value="RNase_P-MRP_p29"/>
    <property type="match status" value="1"/>
</dbReference>
<feature type="compositionally biased region" description="Basic and acidic residues" evidence="8">
    <location>
        <begin position="99"/>
        <end position="110"/>
    </location>
</feature>
<comment type="subcellular location">
    <subcellularLocation>
        <location evidence="1">Nucleus</location>
    </subcellularLocation>
</comment>
<keyword evidence="7" id="KW-0378">Hydrolase</keyword>
<keyword evidence="5" id="KW-0540">Nuclease</keyword>
<evidence type="ECO:0000256" key="1">
    <source>
        <dbReference type="ARBA" id="ARBA00004123"/>
    </source>
</evidence>
<dbReference type="GO" id="GO:0016787">
    <property type="term" value="F:hydrolase activity"/>
    <property type="evidence" value="ECO:0007669"/>
    <property type="project" value="UniProtKB-KW"/>
</dbReference>
<gene>
    <name evidence="9" type="primary">POP4</name>
    <name evidence="9" type="ORF">HK097_003944</name>
</gene>
<evidence type="ECO:0000256" key="7">
    <source>
        <dbReference type="ARBA" id="ARBA00022801"/>
    </source>
</evidence>
<evidence type="ECO:0000256" key="2">
    <source>
        <dbReference type="ARBA" id="ARBA00006181"/>
    </source>
</evidence>
<organism evidence="9 10">
    <name type="scientific">Rhizophlyctis rosea</name>
    <dbReference type="NCBI Taxonomy" id="64517"/>
    <lineage>
        <taxon>Eukaryota</taxon>
        <taxon>Fungi</taxon>
        <taxon>Fungi incertae sedis</taxon>
        <taxon>Chytridiomycota</taxon>
        <taxon>Chytridiomycota incertae sedis</taxon>
        <taxon>Chytridiomycetes</taxon>
        <taxon>Rhizophlyctidales</taxon>
        <taxon>Rhizophlyctidaceae</taxon>
        <taxon>Rhizophlyctis</taxon>
    </lineage>
</organism>
<dbReference type="Gene3D" id="2.30.30.210">
    <property type="entry name" value="Ribonuclease P/MRP, subunit p29"/>
    <property type="match status" value="1"/>
</dbReference>
<feature type="compositionally biased region" description="Pro residues" evidence="8">
    <location>
        <begin position="26"/>
        <end position="35"/>
    </location>
</feature>
<proteinExistence type="inferred from homology"/>
<dbReference type="SMART" id="SM00538">
    <property type="entry name" value="POP4"/>
    <property type="match status" value="1"/>
</dbReference>
<dbReference type="EMBL" id="JADGJD010000198">
    <property type="protein sequence ID" value="KAJ3053567.1"/>
    <property type="molecule type" value="Genomic_DNA"/>
</dbReference>
<dbReference type="InterPro" id="IPR023534">
    <property type="entry name" value="Rof/RNase_P-like"/>
</dbReference>
<dbReference type="HAMAP" id="MF_00754">
    <property type="entry name" value="RNase_P_1"/>
    <property type="match status" value="1"/>
</dbReference>
<dbReference type="GO" id="GO:0006364">
    <property type="term" value="P:rRNA processing"/>
    <property type="evidence" value="ECO:0007669"/>
    <property type="project" value="TreeGrafter"/>
</dbReference>
<evidence type="ECO:0000313" key="10">
    <source>
        <dbReference type="Proteomes" id="UP001212841"/>
    </source>
</evidence>
<dbReference type="GO" id="GO:0001682">
    <property type="term" value="P:tRNA 5'-leader removal"/>
    <property type="evidence" value="ECO:0007669"/>
    <property type="project" value="InterPro"/>
</dbReference>
<dbReference type="GO" id="GO:0004519">
    <property type="term" value="F:endonuclease activity"/>
    <property type="evidence" value="ECO:0007669"/>
    <property type="project" value="UniProtKB-KW"/>
</dbReference>
<dbReference type="GO" id="GO:0033204">
    <property type="term" value="F:ribonuclease P RNA binding"/>
    <property type="evidence" value="ECO:0007669"/>
    <property type="project" value="InterPro"/>
</dbReference>
<evidence type="ECO:0000313" key="9">
    <source>
        <dbReference type="EMBL" id="KAJ3053567.1"/>
    </source>
</evidence>
<evidence type="ECO:0000256" key="8">
    <source>
        <dbReference type="SAM" id="MobiDB-lite"/>
    </source>
</evidence>
<dbReference type="AlphaFoldDB" id="A0AAD5SF57"/>
<keyword evidence="4" id="KW-0819">tRNA processing</keyword>
<evidence type="ECO:0000256" key="6">
    <source>
        <dbReference type="ARBA" id="ARBA00022759"/>
    </source>
</evidence>
<keyword evidence="3" id="KW-0963">Cytoplasm</keyword>
<sequence>MPPKRSRPDPTPPTTQAPSKKHKPLPQDPTTPPTFQPSTSATLAIGPLYSPLAESTSTNPSFTPTFVQSFISPNQDFTRNYDTKVKNKVLVVDNPPADEGVRAKRKEERGKKRRKEKLKSLSSRERKEMGVWKVDKEVCKYQLFLPLYELWVQYMDEVLDKITQSALMLGKLVKADLHGAKIAVTQSKCPTNIGISGILIKETENMFYIVTEHDTLKAIPKKSHIFTFAVRDKLITVYGNQFLVRSGERIAKKFKSKPTVELL</sequence>
<dbReference type="SUPFAM" id="SSF101744">
    <property type="entry name" value="Rof/RNase P subunit-like"/>
    <property type="match status" value="1"/>
</dbReference>
<reference evidence="9" key="1">
    <citation type="submission" date="2020-05" db="EMBL/GenBank/DDBJ databases">
        <title>Phylogenomic resolution of chytrid fungi.</title>
        <authorList>
            <person name="Stajich J.E."/>
            <person name="Amses K."/>
            <person name="Simmons R."/>
            <person name="Seto K."/>
            <person name="Myers J."/>
            <person name="Bonds A."/>
            <person name="Quandt C.A."/>
            <person name="Barry K."/>
            <person name="Liu P."/>
            <person name="Grigoriev I."/>
            <person name="Longcore J.E."/>
            <person name="James T.Y."/>
        </authorList>
    </citation>
    <scope>NUCLEOTIDE SEQUENCE</scope>
    <source>
        <strain evidence="9">JEL0318</strain>
    </source>
</reference>
<protein>
    <submittedName>
        <fullName evidence="9">RNase P/RNase MRP complex subunit</fullName>
    </submittedName>
</protein>
<dbReference type="GO" id="GO:0000172">
    <property type="term" value="C:ribonuclease MRP complex"/>
    <property type="evidence" value="ECO:0007669"/>
    <property type="project" value="InterPro"/>
</dbReference>
<dbReference type="InterPro" id="IPR023538">
    <property type="entry name" value="RNP1"/>
</dbReference>
<comment type="caution">
    <text evidence="9">The sequence shown here is derived from an EMBL/GenBank/DDBJ whole genome shotgun (WGS) entry which is preliminary data.</text>
</comment>
<evidence type="ECO:0000256" key="4">
    <source>
        <dbReference type="ARBA" id="ARBA00022694"/>
    </source>
</evidence>
<feature type="compositionally biased region" description="Pro residues" evidence="8">
    <location>
        <begin position="1"/>
        <end position="15"/>
    </location>
</feature>
<keyword evidence="10" id="KW-1185">Reference proteome</keyword>
<dbReference type="PANTHER" id="PTHR13348:SF0">
    <property type="entry name" value="RIBONUCLEASE P PROTEIN SUBUNIT P29"/>
    <property type="match status" value="1"/>
</dbReference>
<dbReference type="GO" id="GO:0030677">
    <property type="term" value="C:ribonuclease P complex"/>
    <property type="evidence" value="ECO:0007669"/>
    <property type="project" value="InterPro"/>
</dbReference>
<name>A0AAD5SF57_9FUNG</name>
<keyword evidence="6" id="KW-0255">Endonuclease</keyword>
<evidence type="ECO:0000256" key="3">
    <source>
        <dbReference type="ARBA" id="ARBA00022490"/>
    </source>
</evidence>
<comment type="similarity">
    <text evidence="2">Belongs to the eukaryotic/archaeal RNase P protein component 1 family.</text>
</comment>
<dbReference type="InterPro" id="IPR002730">
    <property type="entry name" value="Rpp29/RNP1"/>
</dbReference>
<dbReference type="GO" id="GO:0005634">
    <property type="term" value="C:nucleus"/>
    <property type="evidence" value="ECO:0007669"/>
    <property type="project" value="UniProtKB-SubCell"/>
</dbReference>
<feature type="region of interest" description="Disordered" evidence="8">
    <location>
        <begin position="96"/>
        <end position="121"/>
    </location>
</feature>
<evidence type="ECO:0000256" key="5">
    <source>
        <dbReference type="ARBA" id="ARBA00022722"/>
    </source>
</evidence>
<accession>A0AAD5SF57</accession>
<dbReference type="InterPro" id="IPR036980">
    <property type="entry name" value="RNase_P/MRP_Rpp29_sf"/>
</dbReference>
<dbReference type="InterPro" id="IPR016848">
    <property type="entry name" value="RNase_P/MRP_Rpp29-subunit"/>
</dbReference>
<feature type="region of interest" description="Disordered" evidence="8">
    <location>
        <begin position="1"/>
        <end position="57"/>
    </location>
</feature>